<evidence type="ECO:0000256" key="1">
    <source>
        <dbReference type="ARBA" id="ARBA00004123"/>
    </source>
</evidence>
<comment type="caution">
    <text evidence="12">The sequence shown here is derived from an EMBL/GenBank/DDBJ whole genome shotgun (WGS) entry which is preliminary data.</text>
</comment>
<dbReference type="InterPro" id="IPR010994">
    <property type="entry name" value="RuvA_2-like"/>
</dbReference>
<feature type="compositionally biased region" description="Low complexity" evidence="10">
    <location>
        <begin position="598"/>
        <end position="619"/>
    </location>
</feature>
<feature type="compositionally biased region" description="Low complexity" evidence="10">
    <location>
        <begin position="659"/>
        <end position="676"/>
    </location>
</feature>
<evidence type="ECO:0000256" key="2">
    <source>
        <dbReference type="ARBA" id="ARBA00010015"/>
    </source>
</evidence>
<dbReference type="OrthoDB" id="361020at2759"/>
<keyword evidence="13" id="KW-1185">Reference proteome</keyword>
<dbReference type="InterPro" id="IPR006166">
    <property type="entry name" value="ERCC4_domain"/>
</dbReference>
<dbReference type="FunFam" id="3.40.50.10130:FF:000002">
    <property type="entry name" value="DNA repair endonuclease XPF"/>
    <property type="match status" value="1"/>
</dbReference>
<sequence length="1070" mass="119636">MAPRRAASTGAEAATPPSHAVPVDRLGKVRPPNTKKGSLEVAELLPFQRNLLQQLVPPDDALPNANDAMVVMARGLGLRTVVTTFLKIYDIPEKLVLLVNATPEEERGFAEEVGMRLKVVAHEMPESQREKMYKDGGLFSVTSRILIVDMLKKTIPVHLITGLVVMHAEEVRPTSPESFIVNLYRRDNKIGFLKAFSDRPEAFTFGISPLQTTLVQLKLREVIILPRFHDDVNDDLQKRKADVVELYQPLTPAMLDIQTAILECMELTLAEIKRSNTYLEIDDLTVENALFSTFDRLVRSQLDPVWHKVGPKTRGLVNDLSTLRKLQDYLLSFDCVRFNQYLETLLSTHSTTIGALDRRDRPAWLGTPAADTIFTVARNRVYTQKAVLQKDVASDRAERETTIDGFEIPNDLAEEDWMTNGPTDEEEQLMRDLEETARLEREGQTRQAEPTATKGASEDMAPPPVPGAKTPATSAAAPTKTKRKRTKWLPPGVEPVLEPQPKWSLLEQVLDEIETHMCWAPHDPYGYSKETILVMCNSSDTCSTLGDYLSSDSPEDDTRALLEQRLNKYFFWKAHVGKLQTSLRRTPGFNKGERRPSTNDSTTTGSSTAGKGSTSASTDSPKRNFDEGELSIALQRKDMRRGQAPPNKRRRVRGGGAAGSTSGNVRSSGSSSSSGASNLFAAATGANPEALEEDAKTIASMVGQSETPAEVELDEAFDEAFNEIDFREYFGFIANEELVVVRPYLGDEDDRVLEELRPKYVVLFDPNPAFAYRAAHRNLAIRVYFLVYKDSVEEQRYLSEIRREKDAFVRLIEEKGSMAIPHEAEYRPGDEQPDLLRTVIVDMREFRSSLPGILYSGGFEVIPVTLGIGDYIITPEMAVERKSIPDLMQSFNSGRLFQQCELMTAHYKEPILLIEFDEKKSFNLETYIEAKPSTSATDFDLRSKLVLLTISFPKLRVIWSSSPYQTVEIFRDLKEQRAEPDSATAQKVGLDEDESAALAGVEGEAGFNLAPQDILRSLPGVNSKNYRYLSTQVENLEALVQLSLNEIQALIGVEPGKQLHGFLHSDMFMA</sequence>
<protein>
    <recommendedName>
        <fullName evidence="11">ERCC4 domain-containing protein</fullName>
    </recommendedName>
</protein>
<proteinExistence type="inferred from homology"/>
<dbReference type="SUPFAM" id="SSF52980">
    <property type="entry name" value="Restriction endonuclease-like"/>
    <property type="match status" value="1"/>
</dbReference>
<organism evidence="12 13">
    <name type="scientific">Rhodotorula mucilaginosa</name>
    <name type="common">Yeast</name>
    <name type="synonym">Rhodotorula rubra</name>
    <dbReference type="NCBI Taxonomy" id="5537"/>
    <lineage>
        <taxon>Eukaryota</taxon>
        <taxon>Fungi</taxon>
        <taxon>Dikarya</taxon>
        <taxon>Basidiomycota</taxon>
        <taxon>Pucciniomycotina</taxon>
        <taxon>Microbotryomycetes</taxon>
        <taxon>Sporidiobolales</taxon>
        <taxon>Sporidiobolaceae</taxon>
        <taxon>Rhodotorula</taxon>
    </lineage>
</organism>
<dbReference type="Proteomes" id="UP000777482">
    <property type="component" value="Unassembled WGS sequence"/>
</dbReference>
<evidence type="ECO:0000256" key="6">
    <source>
        <dbReference type="ARBA" id="ARBA00022801"/>
    </source>
</evidence>
<keyword evidence="7" id="KW-0238">DNA-binding</keyword>
<comment type="similarity">
    <text evidence="2">Belongs to the XPF family.</text>
</comment>
<feature type="region of interest" description="Disordered" evidence="10">
    <location>
        <begin position="1"/>
        <end position="33"/>
    </location>
</feature>
<dbReference type="PANTHER" id="PTHR10150">
    <property type="entry name" value="DNA REPAIR ENDONUCLEASE XPF"/>
    <property type="match status" value="1"/>
</dbReference>
<evidence type="ECO:0000256" key="5">
    <source>
        <dbReference type="ARBA" id="ARBA00022763"/>
    </source>
</evidence>
<keyword evidence="8" id="KW-0234">DNA repair</keyword>
<evidence type="ECO:0000256" key="10">
    <source>
        <dbReference type="SAM" id="MobiDB-lite"/>
    </source>
</evidence>
<dbReference type="Gene3D" id="1.10.150.20">
    <property type="entry name" value="5' to 3' exonuclease, C-terminal subdomain"/>
    <property type="match status" value="1"/>
</dbReference>
<evidence type="ECO:0000256" key="3">
    <source>
        <dbReference type="ARBA" id="ARBA00022722"/>
    </source>
</evidence>
<gene>
    <name evidence="12" type="ORF">C6P46_002040</name>
</gene>
<dbReference type="GO" id="GO:0000712">
    <property type="term" value="P:resolution of meiotic recombination intermediates"/>
    <property type="evidence" value="ECO:0007669"/>
    <property type="project" value="TreeGrafter"/>
</dbReference>
<dbReference type="PANTHER" id="PTHR10150:SF0">
    <property type="entry name" value="DNA REPAIR ENDONUCLEASE XPF"/>
    <property type="match status" value="1"/>
</dbReference>
<dbReference type="GO" id="GO:1901255">
    <property type="term" value="P:nucleotide-excision repair involved in interstrand cross-link repair"/>
    <property type="evidence" value="ECO:0007669"/>
    <property type="project" value="TreeGrafter"/>
</dbReference>
<keyword evidence="3" id="KW-0540">Nuclease</keyword>
<dbReference type="AlphaFoldDB" id="A0A9P6VSY8"/>
<keyword evidence="9" id="KW-0539">Nucleus</keyword>
<keyword evidence="5" id="KW-0227">DNA damage</keyword>
<dbReference type="Gene3D" id="3.40.50.10130">
    <property type="match status" value="1"/>
</dbReference>
<feature type="region of interest" description="Disordered" evidence="10">
    <location>
        <begin position="583"/>
        <end position="676"/>
    </location>
</feature>
<dbReference type="EMBL" id="PUHQ01000167">
    <property type="protein sequence ID" value="KAG0653958.1"/>
    <property type="molecule type" value="Genomic_DNA"/>
</dbReference>
<evidence type="ECO:0000259" key="11">
    <source>
        <dbReference type="SMART" id="SM00891"/>
    </source>
</evidence>
<evidence type="ECO:0000256" key="9">
    <source>
        <dbReference type="ARBA" id="ARBA00023242"/>
    </source>
</evidence>
<keyword evidence="6" id="KW-0378">Hydrolase</keyword>
<name>A0A9P6VSY8_RHOMI</name>
<dbReference type="SUPFAM" id="SSF47781">
    <property type="entry name" value="RuvA domain 2-like"/>
    <property type="match status" value="1"/>
</dbReference>
<feature type="compositionally biased region" description="Low complexity" evidence="10">
    <location>
        <begin position="468"/>
        <end position="479"/>
    </location>
</feature>
<accession>A0A9P6VSY8</accession>
<keyword evidence="4" id="KW-0255">Endonuclease</keyword>
<dbReference type="InterPro" id="IPR011335">
    <property type="entry name" value="Restrct_endonuc-II-like"/>
</dbReference>
<dbReference type="SMART" id="SM00891">
    <property type="entry name" value="ERCC4"/>
    <property type="match status" value="1"/>
</dbReference>
<feature type="region of interest" description="Disordered" evidence="10">
    <location>
        <begin position="438"/>
        <end position="493"/>
    </location>
</feature>
<dbReference type="GO" id="GO:0000724">
    <property type="term" value="P:double-strand break repair via homologous recombination"/>
    <property type="evidence" value="ECO:0007669"/>
    <property type="project" value="TreeGrafter"/>
</dbReference>
<dbReference type="GO" id="GO:0000110">
    <property type="term" value="C:nucleotide-excision repair factor 1 complex"/>
    <property type="evidence" value="ECO:0007669"/>
    <property type="project" value="TreeGrafter"/>
</dbReference>
<evidence type="ECO:0000256" key="7">
    <source>
        <dbReference type="ARBA" id="ARBA00023125"/>
    </source>
</evidence>
<feature type="domain" description="ERCC4" evidence="11">
    <location>
        <begin position="838"/>
        <end position="918"/>
    </location>
</feature>
<evidence type="ECO:0000313" key="12">
    <source>
        <dbReference type="EMBL" id="KAG0653958.1"/>
    </source>
</evidence>
<evidence type="ECO:0000256" key="4">
    <source>
        <dbReference type="ARBA" id="ARBA00022759"/>
    </source>
</evidence>
<dbReference type="InterPro" id="IPR047520">
    <property type="entry name" value="XPF_nuclease"/>
</dbReference>
<dbReference type="GO" id="GO:0003684">
    <property type="term" value="F:damaged DNA binding"/>
    <property type="evidence" value="ECO:0007669"/>
    <property type="project" value="TreeGrafter"/>
</dbReference>
<dbReference type="GO" id="GO:0000014">
    <property type="term" value="F:single-stranded DNA endodeoxyribonuclease activity"/>
    <property type="evidence" value="ECO:0007669"/>
    <property type="project" value="TreeGrafter"/>
</dbReference>
<dbReference type="CDD" id="cd20078">
    <property type="entry name" value="XPF_nuclease_XPF_euk"/>
    <property type="match status" value="1"/>
</dbReference>
<evidence type="ECO:0000256" key="8">
    <source>
        <dbReference type="ARBA" id="ARBA00023204"/>
    </source>
</evidence>
<dbReference type="Pfam" id="PF02732">
    <property type="entry name" value="ERCC4"/>
    <property type="match status" value="1"/>
</dbReference>
<reference evidence="12 13" key="1">
    <citation type="submission" date="2020-11" db="EMBL/GenBank/DDBJ databases">
        <title>Kefir isolates.</title>
        <authorList>
            <person name="Marcisauskas S."/>
            <person name="Kim Y."/>
            <person name="Blasche S."/>
        </authorList>
    </citation>
    <scope>NUCLEOTIDE SEQUENCE [LARGE SCALE GENOMIC DNA]</scope>
    <source>
        <strain evidence="12 13">KR</strain>
    </source>
</reference>
<evidence type="ECO:0000313" key="13">
    <source>
        <dbReference type="Proteomes" id="UP000777482"/>
    </source>
</evidence>
<comment type="subcellular location">
    <subcellularLocation>
        <location evidence="1">Nucleus</location>
    </subcellularLocation>
</comment>
<dbReference type="GO" id="GO:0003697">
    <property type="term" value="F:single-stranded DNA binding"/>
    <property type="evidence" value="ECO:0007669"/>
    <property type="project" value="TreeGrafter"/>
</dbReference>